<name>A0A3M2LM94_9NOCA</name>
<evidence type="ECO:0000313" key="9">
    <source>
        <dbReference type="EMBL" id="RMI35878.1"/>
    </source>
</evidence>
<comment type="subcellular location">
    <subcellularLocation>
        <location evidence="1">Cell membrane</location>
        <topology evidence="1">Multi-pass membrane protein</topology>
    </subcellularLocation>
</comment>
<keyword evidence="4 7" id="KW-0812">Transmembrane</keyword>
<dbReference type="InterPro" id="IPR020846">
    <property type="entry name" value="MFS_dom"/>
</dbReference>
<keyword evidence="6 7" id="KW-0472">Membrane</keyword>
<feature type="transmembrane region" description="Helical" evidence="7">
    <location>
        <begin position="395"/>
        <end position="418"/>
    </location>
</feature>
<organism evidence="9 10">
    <name type="scientific">Nocardia stercoris</name>
    <dbReference type="NCBI Taxonomy" id="2483361"/>
    <lineage>
        <taxon>Bacteria</taxon>
        <taxon>Bacillati</taxon>
        <taxon>Actinomycetota</taxon>
        <taxon>Actinomycetes</taxon>
        <taxon>Mycobacteriales</taxon>
        <taxon>Nocardiaceae</taxon>
        <taxon>Nocardia</taxon>
    </lineage>
</organism>
<dbReference type="Proteomes" id="UP000279275">
    <property type="component" value="Unassembled WGS sequence"/>
</dbReference>
<dbReference type="InterPro" id="IPR036259">
    <property type="entry name" value="MFS_trans_sf"/>
</dbReference>
<feature type="transmembrane region" description="Helical" evidence="7">
    <location>
        <begin position="362"/>
        <end position="383"/>
    </location>
</feature>
<comment type="caution">
    <text evidence="9">The sequence shown here is derived from an EMBL/GenBank/DDBJ whole genome shotgun (WGS) entry which is preliminary data.</text>
</comment>
<keyword evidence="5 7" id="KW-1133">Transmembrane helix</keyword>
<dbReference type="EMBL" id="RFFH01000001">
    <property type="protein sequence ID" value="RMI35878.1"/>
    <property type="molecule type" value="Genomic_DNA"/>
</dbReference>
<feature type="transmembrane region" description="Helical" evidence="7">
    <location>
        <begin position="104"/>
        <end position="126"/>
    </location>
</feature>
<dbReference type="GO" id="GO:0022857">
    <property type="term" value="F:transmembrane transporter activity"/>
    <property type="evidence" value="ECO:0007669"/>
    <property type="project" value="InterPro"/>
</dbReference>
<dbReference type="SUPFAM" id="SSF103473">
    <property type="entry name" value="MFS general substrate transporter"/>
    <property type="match status" value="1"/>
</dbReference>
<keyword evidence="3" id="KW-1003">Cell membrane</keyword>
<feature type="transmembrane region" description="Helical" evidence="7">
    <location>
        <begin position="296"/>
        <end position="318"/>
    </location>
</feature>
<sequence length="486" mass="50155">MHYPVTGRAFGLPILVLSGLNLMVVLDGTVAIFAIPKLQEDLGLSSSASAWTVTAYGLPFAGLMLLGGRLGDAFGRKRMLILGVSLFTLASALCGLAQNEWMLVAARGMQGTAAAIAAPTAMALVASTFAPGKPRTQAMAIFGSMMGLGSVGGLVVGGALTQVSWRWIFLINVPIGVLVAIGAISQLRDTDHHRLTLDVRGAVLATVGCTGIVFGATEGPWLGWDSWIVLGSFVIGLLLLVVFVFAEQHVDNPLLPWSLFSSRDRVITLLSIVITGAAMGAMTFFVAQFLQNVLGYTPLGAGLRAIPFTLAIGAGSALSSKLALMVAPRWLLSGSAAGLAVGLLIASTLGPGVSYPTTLLPLLLVIGFGVGMVIVVVPLCLLVGVPPNNIGPLAAIGQMAFEIGAPLGVGIMTPVAVSRTLSMGGRVGKASTMNHDEIVALSSGYTLVLFVCGLMAIVVGLIVLTLRFTPAQLAEAHHNQEEAAQA</sequence>
<evidence type="ECO:0000256" key="4">
    <source>
        <dbReference type="ARBA" id="ARBA00022692"/>
    </source>
</evidence>
<evidence type="ECO:0000259" key="8">
    <source>
        <dbReference type="PROSITE" id="PS50850"/>
    </source>
</evidence>
<dbReference type="AlphaFoldDB" id="A0A3M2LM94"/>
<dbReference type="CDD" id="cd17321">
    <property type="entry name" value="MFS_MMR_MDR_like"/>
    <property type="match status" value="1"/>
</dbReference>
<accession>A0A3M2LM94</accession>
<dbReference type="PROSITE" id="PS50850">
    <property type="entry name" value="MFS"/>
    <property type="match status" value="1"/>
</dbReference>
<reference evidence="9 10" key="1">
    <citation type="submission" date="2018-10" db="EMBL/GenBank/DDBJ databases">
        <title>Isolation from cow dung.</title>
        <authorList>
            <person name="Ling L."/>
        </authorList>
    </citation>
    <scope>NUCLEOTIDE SEQUENCE [LARGE SCALE GENOMIC DNA]</scope>
    <source>
        <strain evidence="9 10">NEAU-LL90</strain>
    </source>
</reference>
<dbReference type="PANTHER" id="PTHR42718">
    <property type="entry name" value="MAJOR FACILITATOR SUPERFAMILY MULTIDRUG TRANSPORTER MFSC"/>
    <property type="match status" value="1"/>
</dbReference>
<dbReference type="GO" id="GO:0005886">
    <property type="term" value="C:plasma membrane"/>
    <property type="evidence" value="ECO:0007669"/>
    <property type="project" value="UniProtKB-SubCell"/>
</dbReference>
<feature type="transmembrane region" description="Helical" evidence="7">
    <location>
        <begin position="197"/>
        <end position="215"/>
    </location>
</feature>
<dbReference type="InterPro" id="IPR011701">
    <property type="entry name" value="MFS"/>
</dbReference>
<feature type="transmembrane region" description="Helical" evidence="7">
    <location>
        <begin position="330"/>
        <end position="350"/>
    </location>
</feature>
<dbReference type="PANTHER" id="PTHR42718:SF46">
    <property type="entry name" value="BLR6921 PROTEIN"/>
    <property type="match status" value="1"/>
</dbReference>
<feature type="transmembrane region" description="Helical" evidence="7">
    <location>
        <begin position="48"/>
        <end position="67"/>
    </location>
</feature>
<feature type="transmembrane region" description="Helical" evidence="7">
    <location>
        <begin position="79"/>
        <end position="98"/>
    </location>
</feature>
<evidence type="ECO:0000256" key="7">
    <source>
        <dbReference type="SAM" id="Phobius"/>
    </source>
</evidence>
<dbReference type="Gene3D" id="1.20.1720.10">
    <property type="entry name" value="Multidrug resistance protein D"/>
    <property type="match status" value="1"/>
</dbReference>
<evidence type="ECO:0000256" key="3">
    <source>
        <dbReference type="ARBA" id="ARBA00022475"/>
    </source>
</evidence>
<feature type="transmembrane region" description="Helical" evidence="7">
    <location>
        <begin position="227"/>
        <end position="246"/>
    </location>
</feature>
<feature type="transmembrane region" description="Helical" evidence="7">
    <location>
        <begin position="167"/>
        <end position="185"/>
    </location>
</feature>
<dbReference type="Pfam" id="PF07690">
    <property type="entry name" value="MFS_1"/>
    <property type="match status" value="1"/>
</dbReference>
<keyword evidence="10" id="KW-1185">Reference proteome</keyword>
<feature type="transmembrane region" description="Helical" evidence="7">
    <location>
        <begin position="138"/>
        <end position="161"/>
    </location>
</feature>
<evidence type="ECO:0000256" key="5">
    <source>
        <dbReference type="ARBA" id="ARBA00022989"/>
    </source>
</evidence>
<proteinExistence type="predicted"/>
<gene>
    <name evidence="9" type="ORF">EBN03_05405</name>
</gene>
<dbReference type="Gene3D" id="1.20.1250.20">
    <property type="entry name" value="MFS general substrate transporter like domains"/>
    <property type="match status" value="1"/>
</dbReference>
<feature type="transmembrane region" description="Helical" evidence="7">
    <location>
        <begin position="266"/>
        <end position="290"/>
    </location>
</feature>
<evidence type="ECO:0000256" key="1">
    <source>
        <dbReference type="ARBA" id="ARBA00004651"/>
    </source>
</evidence>
<feature type="transmembrane region" description="Helical" evidence="7">
    <location>
        <begin position="12"/>
        <end position="36"/>
    </location>
</feature>
<protein>
    <submittedName>
        <fullName evidence="9">MFS transporter</fullName>
    </submittedName>
</protein>
<evidence type="ECO:0000256" key="2">
    <source>
        <dbReference type="ARBA" id="ARBA00022448"/>
    </source>
</evidence>
<dbReference type="OrthoDB" id="4080117at2"/>
<keyword evidence="2" id="KW-0813">Transport</keyword>
<feature type="domain" description="Major facilitator superfamily (MFS) profile" evidence="8">
    <location>
        <begin position="13"/>
        <end position="471"/>
    </location>
</feature>
<evidence type="ECO:0000313" key="10">
    <source>
        <dbReference type="Proteomes" id="UP000279275"/>
    </source>
</evidence>
<evidence type="ECO:0000256" key="6">
    <source>
        <dbReference type="ARBA" id="ARBA00023136"/>
    </source>
</evidence>
<feature type="transmembrane region" description="Helical" evidence="7">
    <location>
        <begin position="438"/>
        <end position="464"/>
    </location>
</feature>